<reference evidence="3" key="1">
    <citation type="submission" date="2020-05" db="EMBL/GenBank/DDBJ databases">
        <authorList>
            <person name="Chiriac C."/>
            <person name="Salcher M."/>
            <person name="Ghai R."/>
            <person name="Kavagutti S V."/>
        </authorList>
    </citation>
    <scope>NUCLEOTIDE SEQUENCE</scope>
</reference>
<sequence length="203" mass="20931">MPSPGLVRSPTAPTGVRSAATDDRYRAHGGQPAPADPSTERTPPSSTASGTRLVLAAALAGTLHAAFSLYWASGGTWLLDTVGDWAVRLTDEHPVRAGLGLGLLGVAKLAAAWIPVLVAAGRLRGRTIWRRVAWTGGVGLILYGGLNTAVALLVVTGVLVPDGGYDPAAMLGHAALWDPLFLVWGGLLTAASWASRGSRAVDR</sequence>
<name>A0A6J7F7D1_9ZZZZ</name>
<accession>A0A6J7F7D1</accession>
<evidence type="ECO:0000313" key="3">
    <source>
        <dbReference type="EMBL" id="CAB4891387.1"/>
    </source>
</evidence>
<feature type="region of interest" description="Disordered" evidence="1">
    <location>
        <begin position="1"/>
        <end position="48"/>
    </location>
</feature>
<dbReference type="AlphaFoldDB" id="A0A6J7F7D1"/>
<keyword evidence="2" id="KW-0812">Transmembrane</keyword>
<gene>
    <name evidence="3" type="ORF">UFOPK3564_00001</name>
</gene>
<feature type="transmembrane region" description="Helical" evidence="2">
    <location>
        <begin position="132"/>
        <end position="155"/>
    </location>
</feature>
<feature type="transmembrane region" description="Helical" evidence="2">
    <location>
        <begin position="99"/>
        <end position="120"/>
    </location>
</feature>
<evidence type="ECO:0000256" key="1">
    <source>
        <dbReference type="SAM" id="MobiDB-lite"/>
    </source>
</evidence>
<dbReference type="InterPro" id="IPR025058">
    <property type="entry name" value="DUF3995"/>
</dbReference>
<keyword evidence="2" id="KW-0472">Membrane</keyword>
<dbReference type="Pfam" id="PF13160">
    <property type="entry name" value="DUF3995"/>
    <property type="match status" value="1"/>
</dbReference>
<proteinExistence type="predicted"/>
<dbReference type="EMBL" id="CAFBMK010000001">
    <property type="protein sequence ID" value="CAB4891387.1"/>
    <property type="molecule type" value="Genomic_DNA"/>
</dbReference>
<protein>
    <submittedName>
        <fullName evidence="3">Unannotated protein</fullName>
    </submittedName>
</protein>
<organism evidence="3">
    <name type="scientific">freshwater metagenome</name>
    <dbReference type="NCBI Taxonomy" id="449393"/>
    <lineage>
        <taxon>unclassified sequences</taxon>
        <taxon>metagenomes</taxon>
        <taxon>ecological metagenomes</taxon>
    </lineage>
</organism>
<feature type="transmembrane region" description="Helical" evidence="2">
    <location>
        <begin position="175"/>
        <end position="194"/>
    </location>
</feature>
<evidence type="ECO:0000256" key="2">
    <source>
        <dbReference type="SAM" id="Phobius"/>
    </source>
</evidence>
<feature type="transmembrane region" description="Helical" evidence="2">
    <location>
        <begin position="53"/>
        <end position="79"/>
    </location>
</feature>
<keyword evidence="2" id="KW-1133">Transmembrane helix</keyword>